<feature type="signal peptide" evidence="1">
    <location>
        <begin position="1"/>
        <end position="21"/>
    </location>
</feature>
<keyword evidence="1" id="KW-0732">Signal</keyword>
<comment type="caution">
    <text evidence="2">The sequence shown here is derived from an EMBL/GenBank/DDBJ whole genome shotgun (WGS) entry which is preliminary data.</text>
</comment>
<name>A0ABN1HAR7_9ACTN</name>
<organism evidence="2 3">
    <name type="scientific">Sporichthya brevicatena</name>
    <dbReference type="NCBI Taxonomy" id="171442"/>
    <lineage>
        <taxon>Bacteria</taxon>
        <taxon>Bacillati</taxon>
        <taxon>Actinomycetota</taxon>
        <taxon>Actinomycetes</taxon>
        <taxon>Sporichthyales</taxon>
        <taxon>Sporichthyaceae</taxon>
        <taxon>Sporichthya</taxon>
    </lineage>
</organism>
<sequence>MRSSAIVTLIIGMRAVSRAGAAPAGTAATSTAQVAVAHVKRNRWNIADPT</sequence>
<evidence type="ECO:0000313" key="3">
    <source>
        <dbReference type="Proteomes" id="UP001500957"/>
    </source>
</evidence>
<gene>
    <name evidence="2" type="ORF">GCM10009547_43360</name>
</gene>
<evidence type="ECO:0000256" key="1">
    <source>
        <dbReference type="SAM" id="SignalP"/>
    </source>
</evidence>
<dbReference type="Proteomes" id="UP001500957">
    <property type="component" value="Unassembled WGS sequence"/>
</dbReference>
<accession>A0ABN1HAR7</accession>
<dbReference type="EMBL" id="BAAAHE010000047">
    <property type="protein sequence ID" value="GAA0634617.1"/>
    <property type="molecule type" value="Genomic_DNA"/>
</dbReference>
<reference evidence="2 3" key="1">
    <citation type="journal article" date="2019" name="Int. J. Syst. Evol. Microbiol.">
        <title>The Global Catalogue of Microorganisms (GCM) 10K type strain sequencing project: providing services to taxonomists for standard genome sequencing and annotation.</title>
        <authorList>
            <consortium name="The Broad Institute Genomics Platform"/>
            <consortium name="The Broad Institute Genome Sequencing Center for Infectious Disease"/>
            <person name="Wu L."/>
            <person name="Ma J."/>
        </authorList>
    </citation>
    <scope>NUCLEOTIDE SEQUENCE [LARGE SCALE GENOMIC DNA]</scope>
    <source>
        <strain evidence="2 3">JCM 10671</strain>
    </source>
</reference>
<feature type="chain" id="PRO_5046415032" evidence="1">
    <location>
        <begin position="22"/>
        <end position="50"/>
    </location>
</feature>
<evidence type="ECO:0000313" key="2">
    <source>
        <dbReference type="EMBL" id="GAA0634617.1"/>
    </source>
</evidence>
<proteinExistence type="predicted"/>
<protein>
    <submittedName>
        <fullName evidence="2">Uncharacterized protein</fullName>
    </submittedName>
</protein>
<keyword evidence="3" id="KW-1185">Reference proteome</keyword>